<feature type="compositionally biased region" description="Low complexity" evidence="1">
    <location>
        <begin position="163"/>
        <end position="172"/>
    </location>
</feature>
<feature type="region of interest" description="Disordered" evidence="1">
    <location>
        <begin position="1"/>
        <end position="111"/>
    </location>
</feature>
<comment type="caution">
    <text evidence="2">The sequence shown here is derived from an EMBL/GenBank/DDBJ whole genome shotgun (WGS) entry which is preliminary data.</text>
</comment>
<protein>
    <submittedName>
        <fullName evidence="2">Uncharacterized protein</fullName>
    </submittedName>
</protein>
<feature type="compositionally biased region" description="Low complexity" evidence="1">
    <location>
        <begin position="136"/>
        <end position="148"/>
    </location>
</feature>
<organism evidence="2 3">
    <name type="scientific">Streptomyces gelaticus</name>
    <dbReference type="NCBI Taxonomy" id="285446"/>
    <lineage>
        <taxon>Bacteria</taxon>
        <taxon>Bacillati</taxon>
        <taxon>Actinomycetota</taxon>
        <taxon>Actinomycetes</taxon>
        <taxon>Kitasatosporales</taxon>
        <taxon>Streptomycetaceae</taxon>
        <taxon>Streptomyces</taxon>
    </lineage>
</organism>
<evidence type="ECO:0000313" key="2">
    <source>
        <dbReference type="EMBL" id="GGV91272.1"/>
    </source>
</evidence>
<feature type="compositionally biased region" description="Polar residues" evidence="1">
    <location>
        <begin position="17"/>
        <end position="51"/>
    </location>
</feature>
<feature type="region of interest" description="Disordered" evidence="1">
    <location>
        <begin position="134"/>
        <end position="211"/>
    </location>
</feature>
<feature type="compositionally biased region" description="Low complexity" evidence="1">
    <location>
        <begin position="52"/>
        <end position="72"/>
    </location>
</feature>
<name>A0ABQ2W4F0_9ACTN</name>
<keyword evidence="3" id="KW-1185">Reference proteome</keyword>
<sequence length="211" mass="21179">MFPVPRASTAAIRSETGRPSPSHTRTTEPTVCCSHSSFTTIEPSSRSPMSPATTGSRATRARAFASSTARASEVMSAEPSSRTWTAVGAEADSVAPGTGRTLSASPVTTRSARVRSRASAALAAGTVIAEPATEPASATVTSTGAATEAVRRSREVDAGEGGDAAVDAAHGAKPYGVGGTRGRGGGAGGSHAFDRSVSTPRDHDHQSPSGM</sequence>
<evidence type="ECO:0000313" key="3">
    <source>
        <dbReference type="Proteomes" id="UP000660675"/>
    </source>
</evidence>
<accession>A0ABQ2W4F0</accession>
<dbReference type="Proteomes" id="UP000660675">
    <property type="component" value="Unassembled WGS sequence"/>
</dbReference>
<gene>
    <name evidence="2" type="ORF">GCM10015535_49150</name>
</gene>
<proteinExistence type="predicted"/>
<reference evidence="3" key="1">
    <citation type="journal article" date="2019" name="Int. J. Syst. Evol. Microbiol.">
        <title>The Global Catalogue of Microorganisms (GCM) 10K type strain sequencing project: providing services to taxonomists for standard genome sequencing and annotation.</title>
        <authorList>
            <consortium name="The Broad Institute Genomics Platform"/>
            <consortium name="The Broad Institute Genome Sequencing Center for Infectious Disease"/>
            <person name="Wu L."/>
            <person name="Ma J."/>
        </authorList>
    </citation>
    <scope>NUCLEOTIDE SEQUENCE [LARGE SCALE GENOMIC DNA]</scope>
    <source>
        <strain evidence="3">JCM 4376</strain>
    </source>
</reference>
<evidence type="ECO:0000256" key="1">
    <source>
        <dbReference type="SAM" id="MobiDB-lite"/>
    </source>
</evidence>
<dbReference type="EMBL" id="BMTF01000018">
    <property type="protein sequence ID" value="GGV91272.1"/>
    <property type="molecule type" value="Genomic_DNA"/>
</dbReference>
<feature type="compositionally biased region" description="Basic and acidic residues" evidence="1">
    <location>
        <begin position="200"/>
        <end position="211"/>
    </location>
</feature>
<feature type="compositionally biased region" description="Gly residues" evidence="1">
    <location>
        <begin position="176"/>
        <end position="189"/>
    </location>
</feature>